<accession>A0A8T0NPS3</accession>
<feature type="region of interest" description="Disordered" evidence="1">
    <location>
        <begin position="1"/>
        <end position="26"/>
    </location>
</feature>
<dbReference type="OrthoDB" id="682192at2759"/>
<evidence type="ECO:0000256" key="1">
    <source>
        <dbReference type="SAM" id="MobiDB-lite"/>
    </source>
</evidence>
<dbReference type="Proteomes" id="UP000823388">
    <property type="component" value="Chromosome 9K"/>
</dbReference>
<evidence type="ECO:0008006" key="4">
    <source>
        <dbReference type="Google" id="ProtNLM"/>
    </source>
</evidence>
<dbReference type="PANTHER" id="PTHR46951:SF2">
    <property type="entry name" value="BED-TYPE DOMAIN-CONTAINING PROTEIN"/>
    <property type="match status" value="1"/>
</dbReference>
<evidence type="ECO:0000313" key="2">
    <source>
        <dbReference type="EMBL" id="KAG2548784.1"/>
    </source>
</evidence>
<reference evidence="2" key="1">
    <citation type="submission" date="2020-05" db="EMBL/GenBank/DDBJ databases">
        <title>WGS assembly of Panicum virgatum.</title>
        <authorList>
            <person name="Lovell J.T."/>
            <person name="Jenkins J."/>
            <person name="Shu S."/>
            <person name="Juenger T.E."/>
            <person name="Schmutz J."/>
        </authorList>
    </citation>
    <scope>NUCLEOTIDE SEQUENCE</scope>
    <source>
        <strain evidence="2">AP13</strain>
    </source>
</reference>
<dbReference type="AlphaFoldDB" id="A0A8T0NPS3"/>
<dbReference type="EMBL" id="CM029053">
    <property type="protein sequence ID" value="KAG2548784.1"/>
    <property type="molecule type" value="Genomic_DNA"/>
</dbReference>
<proteinExistence type="predicted"/>
<evidence type="ECO:0000313" key="3">
    <source>
        <dbReference type="Proteomes" id="UP000823388"/>
    </source>
</evidence>
<comment type="caution">
    <text evidence="2">The sequence shown here is derived from an EMBL/GenBank/DDBJ whole genome shotgun (WGS) entry which is preliminary data.</text>
</comment>
<gene>
    <name evidence="2" type="ORF">PVAP13_9KG216870</name>
</gene>
<keyword evidence="3" id="KW-1185">Reference proteome</keyword>
<dbReference type="PANTHER" id="PTHR46951">
    <property type="entry name" value="BED-TYPE DOMAIN-CONTAINING PROTEIN"/>
    <property type="match status" value="1"/>
</dbReference>
<organism evidence="2 3">
    <name type="scientific">Panicum virgatum</name>
    <name type="common">Blackwell switchgrass</name>
    <dbReference type="NCBI Taxonomy" id="38727"/>
    <lineage>
        <taxon>Eukaryota</taxon>
        <taxon>Viridiplantae</taxon>
        <taxon>Streptophyta</taxon>
        <taxon>Embryophyta</taxon>
        <taxon>Tracheophyta</taxon>
        <taxon>Spermatophyta</taxon>
        <taxon>Magnoliopsida</taxon>
        <taxon>Liliopsida</taxon>
        <taxon>Poales</taxon>
        <taxon>Poaceae</taxon>
        <taxon>PACMAD clade</taxon>
        <taxon>Panicoideae</taxon>
        <taxon>Panicodae</taxon>
        <taxon>Paniceae</taxon>
        <taxon>Panicinae</taxon>
        <taxon>Panicum</taxon>
        <taxon>Panicum sect. Hiantes</taxon>
    </lineage>
</organism>
<sequence>MAATESPASVNGEYDPTTDKARKAKSNDPGWKYGYWANLQDRNEVTCILCVNPQKGGIKRLKQHLAGGYADAKLCESKRLTTAIRKEMRDYLEQNKRKRPLFQDEGEQAPNVVEVVDVEADASVIHHPSSRTAAKQRRATYQFTAAKTKAAPKAAAKTNKTVAEMLRKTPEELVEERYSKSYQPTIEASTKTKEEKEYVDLQWALLFYECQCFPKR</sequence>
<protein>
    <recommendedName>
        <fullName evidence="4">BED-type domain-containing protein</fullName>
    </recommendedName>
</protein>
<name>A0A8T0NPS3_PANVG</name>